<dbReference type="InterPro" id="IPR036388">
    <property type="entry name" value="WH-like_DNA-bd_sf"/>
</dbReference>
<dbReference type="Pfam" id="PF03466">
    <property type="entry name" value="LysR_substrate"/>
    <property type="match status" value="1"/>
</dbReference>
<comment type="similarity">
    <text evidence="1">Belongs to the LysR transcriptional regulatory family.</text>
</comment>
<dbReference type="Pfam" id="PF00126">
    <property type="entry name" value="HTH_1"/>
    <property type="match status" value="1"/>
</dbReference>
<dbReference type="RefSeq" id="WP_222509345.1">
    <property type="nucleotide sequence ID" value="NZ_JAHVJA010000009.1"/>
</dbReference>
<feature type="domain" description="HTH lysR-type" evidence="5">
    <location>
        <begin position="1"/>
        <end position="59"/>
    </location>
</feature>
<dbReference type="InterPro" id="IPR005119">
    <property type="entry name" value="LysR_subst-bd"/>
</dbReference>
<dbReference type="Gene3D" id="3.40.190.290">
    <property type="match status" value="1"/>
</dbReference>
<dbReference type="EMBL" id="JAHVJA010000009">
    <property type="protein sequence ID" value="MBY6141270.1"/>
    <property type="molecule type" value="Genomic_DNA"/>
</dbReference>
<keyword evidence="3" id="KW-0238">DNA-binding</keyword>
<dbReference type="InterPro" id="IPR036390">
    <property type="entry name" value="WH_DNA-bd_sf"/>
</dbReference>
<sequence>MQDLKPIRVFLEVAALRSFAAAARSLRMTPATVTRTVARLEEDLGHQLLLRTTRQVSLTSTGALVAARYRAIVEDFDRVTRDLEQATQPHRGSLSINAPMSFGMRLMPGLVDSFRLAYPNIALNVTLEDQLIDIVDEGADLAIRISSPPTDRSTIWRKICEVPRMAVAAPRLFERYSRPQAPEDLDRNHCLSYSSRETPETWRFSKGPLKRTVTSGSSIISNNGDFLYELALAGAGIAVLPEFIVQDGLRDGRVQQVLPAWEIAPLWLSLYYPPYEALPPLVATFTDFFEAYLQDIDGFKFSATAAVRPAAGH</sequence>
<evidence type="ECO:0000256" key="3">
    <source>
        <dbReference type="ARBA" id="ARBA00023125"/>
    </source>
</evidence>
<evidence type="ECO:0000313" key="7">
    <source>
        <dbReference type="Proteomes" id="UP000766629"/>
    </source>
</evidence>
<keyword evidence="7" id="KW-1185">Reference proteome</keyword>
<evidence type="ECO:0000256" key="4">
    <source>
        <dbReference type="ARBA" id="ARBA00023163"/>
    </source>
</evidence>
<keyword evidence="4" id="KW-0804">Transcription</keyword>
<evidence type="ECO:0000259" key="5">
    <source>
        <dbReference type="PROSITE" id="PS50931"/>
    </source>
</evidence>
<gene>
    <name evidence="6" type="ORF">KUV26_17675</name>
</gene>
<dbReference type="PANTHER" id="PTHR30537:SF5">
    <property type="entry name" value="HTH-TYPE TRANSCRIPTIONAL ACTIVATOR TTDR-RELATED"/>
    <property type="match status" value="1"/>
</dbReference>
<evidence type="ECO:0000256" key="1">
    <source>
        <dbReference type="ARBA" id="ARBA00009437"/>
    </source>
</evidence>
<protein>
    <submittedName>
        <fullName evidence="6">LysR family transcriptional regulator</fullName>
    </submittedName>
</protein>
<accession>A0ABS7NJA6</accession>
<name>A0ABS7NJA6_9RHOB</name>
<evidence type="ECO:0000313" key="6">
    <source>
        <dbReference type="EMBL" id="MBY6141270.1"/>
    </source>
</evidence>
<dbReference type="PROSITE" id="PS50931">
    <property type="entry name" value="HTH_LYSR"/>
    <property type="match status" value="1"/>
</dbReference>
<dbReference type="CDD" id="cd08422">
    <property type="entry name" value="PBP2_CrgA_like"/>
    <property type="match status" value="1"/>
</dbReference>
<dbReference type="PANTHER" id="PTHR30537">
    <property type="entry name" value="HTH-TYPE TRANSCRIPTIONAL REGULATOR"/>
    <property type="match status" value="1"/>
</dbReference>
<comment type="caution">
    <text evidence="6">The sequence shown here is derived from an EMBL/GenBank/DDBJ whole genome shotgun (WGS) entry which is preliminary data.</text>
</comment>
<dbReference type="InterPro" id="IPR000847">
    <property type="entry name" value="LysR_HTH_N"/>
</dbReference>
<reference evidence="6 7" key="1">
    <citation type="submission" date="2021-06" db="EMBL/GenBank/DDBJ databases">
        <title>50 bacteria genomes isolated from Dapeng, Shenzhen, China.</title>
        <authorList>
            <person name="Zheng W."/>
            <person name="Yu S."/>
            <person name="Huang Y."/>
        </authorList>
    </citation>
    <scope>NUCLEOTIDE SEQUENCE [LARGE SCALE GENOMIC DNA]</scope>
    <source>
        <strain evidence="6 7">DP1N14-2</strain>
    </source>
</reference>
<dbReference type="SUPFAM" id="SSF53850">
    <property type="entry name" value="Periplasmic binding protein-like II"/>
    <property type="match status" value="1"/>
</dbReference>
<evidence type="ECO:0000256" key="2">
    <source>
        <dbReference type="ARBA" id="ARBA00023015"/>
    </source>
</evidence>
<dbReference type="SUPFAM" id="SSF46785">
    <property type="entry name" value="Winged helix' DNA-binding domain"/>
    <property type="match status" value="1"/>
</dbReference>
<dbReference type="Gene3D" id="1.10.10.10">
    <property type="entry name" value="Winged helix-like DNA-binding domain superfamily/Winged helix DNA-binding domain"/>
    <property type="match status" value="1"/>
</dbReference>
<dbReference type="InterPro" id="IPR058163">
    <property type="entry name" value="LysR-type_TF_proteobact-type"/>
</dbReference>
<keyword evidence="2" id="KW-0805">Transcription regulation</keyword>
<dbReference type="Proteomes" id="UP000766629">
    <property type="component" value="Unassembled WGS sequence"/>
</dbReference>
<organism evidence="6 7">
    <name type="scientific">Leisingera daeponensis</name>
    <dbReference type="NCBI Taxonomy" id="405746"/>
    <lineage>
        <taxon>Bacteria</taxon>
        <taxon>Pseudomonadati</taxon>
        <taxon>Pseudomonadota</taxon>
        <taxon>Alphaproteobacteria</taxon>
        <taxon>Rhodobacterales</taxon>
        <taxon>Roseobacteraceae</taxon>
        <taxon>Leisingera</taxon>
    </lineage>
</organism>
<proteinExistence type="inferred from homology"/>